<sequence length="278" mass="31707">MLSLFKRYRMNRSSVHTFSPFTFLTVCERVKPMTQVEFEFAQQSLELSSEWLYKQQSNLNYSDAGHFVVQDHQDVAYQELLSRHFALCSVPVALANCHELILKAMPVLALDNEEIGVIHIGHGFELKQSLEPTLGSAFHFMLSRFQNTRAFFIGADLKRTASQVLEYAEDLGCDWLSSDECSFRHRTQLKNQLNHFMDHCDQLVVNIDLASLVPSTGLSDDDVLDNQMVLRILRHAILSKKVKMVQLVGSKDKLIYSKQTKEIVDELCSLSPDIIHAA</sequence>
<dbReference type="RefSeq" id="WP_042479488.1">
    <property type="nucleotide sequence ID" value="NZ_CBCRWT010000002.1"/>
</dbReference>
<dbReference type="OrthoDB" id="5902234at2"/>
<proteinExistence type="predicted"/>
<organism evidence="1 2">
    <name type="scientific">Vibrio diazotrophicus</name>
    <dbReference type="NCBI Taxonomy" id="685"/>
    <lineage>
        <taxon>Bacteria</taxon>
        <taxon>Pseudomonadati</taxon>
        <taxon>Pseudomonadota</taxon>
        <taxon>Gammaproteobacteria</taxon>
        <taxon>Vibrionales</taxon>
        <taxon>Vibrionaceae</taxon>
        <taxon>Vibrio</taxon>
    </lineage>
</organism>
<evidence type="ECO:0000313" key="2">
    <source>
        <dbReference type="Proteomes" id="UP000236449"/>
    </source>
</evidence>
<accession>A0A2J8I7Q1</accession>
<comment type="caution">
    <text evidence="1">The sequence shown here is derived from an EMBL/GenBank/DDBJ whole genome shotgun (WGS) entry which is preliminary data.</text>
</comment>
<dbReference type="Proteomes" id="UP000236449">
    <property type="component" value="Unassembled WGS sequence"/>
</dbReference>
<dbReference type="SUPFAM" id="SSF52768">
    <property type="entry name" value="Arginase/deacetylase"/>
    <property type="match status" value="1"/>
</dbReference>
<protein>
    <submittedName>
        <fullName evidence="1">Arginase</fullName>
    </submittedName>
</protein>
<dbReference type="GeneID" id="94027363"/>
<reference evidence="1 2" key="1">
    <citation type="submission" date="2018-01" db="EMBL/GenBank/DDBJ databases">
        <title>Draft genome sequences of six Vibrio diazotrophicus strains isolated from deep-sea sediments of the Baltic Sea.</title>
        <authorList>
            <person name="Castillo D."/>
            <person name="Vandieken V."/>
            <person name="Chiang O."/>
            <person name="Middelboe M."/>
        </authorList>
    </citation>
    <scope>NUCLEOTIDE SEQUENCE [LARGE SCALE GENOMIC DNA]</scope>
    <source>
        <strain evidence="1 2">60.27F</strain>
    </source>
</reference>
<evidence type="ECO:0000313" key="1">
    <source>
        <dbReference type="EMBL" id="PNI06543.1"/>
    </source>
</evidence>
<dbReference type="EMBL" id="POSK01000001">
    <property type="protein sequence ID" value="PNI06543.1"/>
    <property type="molecule type" value="Genomic_DNA"/>
</dbReference>
<dbReference type="AlphaFoldDB" id="A0A2J8I7Q1"/>
<gene>
    <name evidence="1" type="ORF">C1N32_00580</name>
</gene>
<dbReference type="InterPro" id="IPR023696">
    <property type="entry name" value="Ureohydrolase_dom_sf"/>
</dbReference>
<name>A0A2J8I7Q1_VIBDI</name>
<dbReference type="Gene3D" id="3.40.800.10">
    <property type="entry name" value="Ureohydrolase domain"/>
    <property type="match status" value="1"/>
</dbReference>